<dbReference type="EMBL" id="KE676211">
    <property type="protein sequence ID" value="ERE74108.1"/>
    <property type="molecule type" value="Genomic_DNA"/>
</dbReference>
<sequence>GITTKLMPYSHCFQADDSLPIHPMLMNLILIASLSPQKSERALVPSELKLQMAIDCHLVYMVDYIDRFSNVDPNLHLCEEAYLVMGDEFSDMFLDSCCQYYIDYACISDIVL</sequence>
<dbReference type="AlphaFoldDB" id="A0A061I1F4"/>
<protein>
    <submittedName>
        <fullName evidence="1">Uncharacterized protein</fullName>
    </submittedName>
</protein>
<gene>
    <name evidence="1" type="ORF">H671_5g13688</name>
</gene>
<name>A0A061I1F4_CRIGR</name>
<evidence type="ECO:0000313" key="2">
    <source>
        <dbReference type="Proteomes" id="UP000030759"/>
    </source>
</evidence>
<feature type="non-terminal residue" evidence="1">
    <location>
        <position position="1"/>
    </location>
</feature>
<dbReference type="Proteomes" id="UP000030759">
    <property type="component" value="Unassembled WGS sequence"/>
</dbReference>
<evidence type="ECO:0000313" key="1">
    <source>
        <dbReference type="EMBL" id="ERE74108.1"/>
    </source>
</evidence>
<reference evidence="2" key="1">
    <citation type="journal article" date="2013" name="Nat. Biotechnol.">
        <title>Chinese hamster genome sequenced from sorted chromosomes.</title>
        <authorList>
            <person name="Brinkrolf K."/>
            <person name="Rupp O."/>
            <person name="Laux H."/>
            <person name="Kollin F."/>
            <person name="Ernst W."/>
            <person name="Linke B."/>
            <person name="Kofler R."/>
            <person name="Romand S."/>
            <person name="Hesse F."/>
            <person name="Budach W.E."/>
            <person name="Galosy S."/>
            <person name="Muller D."/>
            <person name="Noll T."/>
            <person name="Wienberg J."/>
            <person name="Jostock T."/>
            <person name="Leonard M."/>
            <person name="Grillari J."/>
            <person name="Tauch A."/>
            <person name="Goesmann A."/>
            <person name="Helk B."/>
            <person name="Mott J.E."/>
            <person name="Puhler A."/>
            <person name="Borth N."/>
        </authorList>
    </citation>
    <scope>NUCLEOTIDE SEQUENCE [LARGE SCALE GENOMIC DNA]</scope>
    <source>
        <strain evidence="2">17A/GY</strain>
    </source>
</reference>
<organism evidence="1 2">
    <name type="scientific">Cricetulus griseus</name>
    <name type="common">Chinese hamster</name>
    <name type="synonym">Cricetulus barabensis griseus</name>
    <dbReference type="NCBI Taxonomy" id="10029"/>
    <lineage>
        <taxon>Eukaryota</taxon>
        <taxon>Metazoa</taxon>
        <taxon>Chordata</taxon>
        <taxon>Craniata</taxon>
        <taxon>Vertebrata</taxon>
        <taxon>Euteleostomi</taxon>
        <taxon>Mammalia</taxon>
        <taxon>Eutheria</taxon>
        <taxon>Euarchontoglires</taxon>
        <taxon>Glires</taxon>
        <taxon>Rodentia</taxon>
        <taxon>Myomorpha</taxon>
        <taxon>Muroidea</taxon>
        <taxon>Cricetidae</taxon>
        <taxon>Cricetinae</taxon>
        <taxon>Cricetulus</taxon>
    </lineage>
</organism>
<accession>A0A061I1F4</accession>
<proteinExistence type="predicted"/>